<dbReference type="GO" id="GO:0016758">
    <property type="term" value="F:hexosyltransferase activity"/>
    <property type="evidence" value="ECO:0007669"/>
    <property type="project" value="InterPro"/>
</dbReference>
<evidence type="ECO:0000313" key="3">
    <source>
        <dbReference type="Proteomes" id="UP000032254"/>
    </source>
</evidence>
<dbReference type="Proteomes" id="UP000032254">
    <property type="component" value="Unassembled WGS sequence"/>
</dbReference>
<dbReference type="Gene3D" id="3.40.50.2000">
    <property type="entry name" value="Glycogen Phosphorylase B"/>
    <property type="match status" value="2"/>
</dbReference>
<dbReference type="AlphaFoldDB" id="A0A0D0X5G4"/>
<sequence>MTRKVLFCPWSAGGGAGYTGRALAAAARLRGRFECAFGPSGVPRMVAEGGYRMIGEPAPDGAPKRVPAFLPFANVERVYAVTARYYRRSVLAEHLRRDLAAIDEYRPDVVVTDMQPTAVLAARLRGLPLVSIADTDFLSPDPLAWMPWSAADPTTLLPHPSALDALDAVATEHGLDPVGSIPELLWGDLTVVPSAPEVEPPPPAPPGQSGPAYVGPLYWDPPGAPYVPRAAAGTRRVYVSIGSGGMVADTALREVLAACDRPDLSVFLSAGFAAREWLHRYPNVELGGFTGITGPIGWADLVVNHGGYSTVLAGLLHGKPQVVLPFMSEQEANGRQFLADHGAGLVARTTEVEPDGRIRYVNRHSGATDDPVVPAADLAATIGEALDDATLAQRAGYARDSLARLRAESDLAESFAALLR</sequence>
<dbReference type="RefSeq" id="WP_043963257.1">
    <property type="nucleotide sequence ID" value="NZ_JXSX01000001.1"/>
</dbReference>
<feature type="domain" description="Glycosyl transferase family 28 C-terminal" evidence="1">
    <location>
        <begin position="289"/>
        <end position="355"/>
    </location>
</feature>
<name>A0A0D0X5G4_9ACTN</name>
<dbReference type="InterPro" id="IPR007235">
    <property type="entry name" value="Glyco_trans_28_C"/>
</dbReference>
<dbReference type="PATRIC" id="fig|47853.6.peg.3104"/>
<evidence type="ECO:0000313" key="2">
    <source>
        <dbReference type="EMBL" id="KIR66366.1"/>
    </source>
</evidence>
<dbReference type="GeneID" id="301305350"/>
<comment type="caution">
    <text evidence="2">The sequence shown here is derived from an EMBL/GenBank/DDBJ whole genome shotgun (WGS) entry which is preliminary data.</text>
</comment>
<dbReference type="EMBL" id="JXSX01000001">
    <property type="protein sequence ID" value="KIR66366.1"/>
    <property type="molecule type" value="Genomic_DNA"/>
</dbReference>
<protein>
    <recommendedName>
        <fullName evidence="1">Glycosyl transferase family 28 C-terminal domain-containing protein</fullName>
    </recommendedName>
</protein>
<accession>A0A0D0X5G4</accession>
<dbReference type="PANTHER" id="PTHR21015">
    <property type="entry name" value="UDP-N-ACETYLGLUCOSAMINE--N-ACETYLMURAMYL-(PENTAPEPTIDE) PYROPHOSPHORYL-UNDECAPRENOL N-ACETYLGLUCOSAMINE TRANSFERASE 1"/>
    <property type="match status" value="1"/>
</dbReference>
<keyword evidence="3" id="KW-1185">Reference proteome</keyword>
<gene>
    <name evidence="2" type="ORF">TK50_14695</name>
</gene>
<dbReference type="OrthoDB" id="6620093at2"/>
<dbReference type="Pfam" id="PF04101">
    <property type="entry name" value="Glyco_tran_28_C"/>
    <property type="match status" value="1"/>
</dbReference>
<dbReference type="PANTHER" id="PTHR21015:SF22">
    <property type="entry name" value="GLYCOSYLTRANSFERASE"/>
    <property type="match status" value="1"/>
</dbReference>
<dbReference type="SUPFAM" id="SSF53756">
    <property type="entry name" value="UDP-Glycosyltransferase/glycogen phosphorylase"/>
    <property type="match status" value="1"/>
</dbReference>
<proteinExistence type="predicted"/>
<organism evidence="2 3">
    <name type="scientific">Micromonospora haikouensis</name>
    <dbReference type="NCBI Taxonomy" id="686309"/>
    <lineage>
        <taxon>Bacteria</taxon>
        <taxon>Bacillati</taxon>
        <taxon>Actinomycetota</taxon>
        <taxon>Actinomycetes</taxon>
        <taxon>Micromonosporales</taxon>
        <taxon>Micromonosporaceae</taxon>
        <taxon>Micromonospora</taxon>
    </lineage>
</organism>
<reference evidence="2 3" key="1">
    <citation type="submission" date="2015-01" db="EMBL/GenBank/DDBJ databases">
        <title>Sequencing and annotation of Micromonospora carbonacea strain JXNU-1 genome.</title>
        <authorList>
            <person name="Long Z."/>
            <person name="Huang Y."/>
            <person name="Jiang Y."/>
        </authorList>
    </citation>
    <scope>NUCLEOTIDE SEQUENCE [LARGE SCALE GENOMIC DNA]</scope>
    <source>
        <strain evidence="2 3">JXNU-1</strain>
    </source>
</reference>
<evidence type="ECO:0000259" key="1">
    <source>
        <dbReference type="Pfam" id="PF04101"/>
    </source>
</evidence>